<dbReference type="Proteomes" id="UP001202479">
    <property type="component" value="Unassembled WGS sequence"/>
</dbReference>
<dbReference type="InterPro" id="IPR000306">
    <property type="entry name" value="Znf_FYVE"/>
</dbReference>
<dbReference type="InterPro" id="IPR013083">
    <property type="entry name" value="Znf_RING/FYVE/PHD"/>
</dbReference>
<dbReference type="Gene3D" id="3.30.40.10">
    <property type="entry name" value="Zinc/RING finger domain, C3HC4 (zinc finger)"/>
    <property type="match status" value="2"/>
</dbReference>
<evidence type="ECO:0000256" key="5">
    <source>
        <dbReference type="ARBA" id="ARBA00004906"/>
    </source>
</evidence>
<dbReference type="CDD" id="cd16489">
    <property type="entry name" value="mRING-CH-C4HC2H_ZNRF"/>
    <property type="match status" value="1"/>
</dbReference>
<comment type="caution">
    <text evidence="21">The sequence shown here is derived from an EMBL/GenBank/DDBJ whole genome shotgun (WGS) entry which is preliminary data.</text>
</comment>
<keyword evidence="8" id="KW-0519">Myristate</keyword>
<dbReference type="PANTHER" id="PTHR46661:SF4">
    <property type="entry name" value="RING-TYPE DOMAIN-CONTAINING PROTEIN"/>
    <property type="match status" value="1"/>
</dbReference>
<dbReference type="GO" id="GO:0032266">
    <property type="term" value="F:phosphatidylinositol-3-phosphate binding"/>
    <property type="evidence" value="ECO:0007669"/>
    <property type="project" value="UniProtKB-ARBA"/>
</dbReference>
<evidence type="ECO:0000256" key="14">
    <source>
        <dbReference type="ARBA" id="ARBA00023136"/>
    </source>
</evidence>
<dbReference type="GO" id="GO:0061630">
    <property type="term" value="F:ubiquitin protein ligase activity"/>
    <property type="evidence" value="ECO:0007669"/>
    <property type="project" value="UniProtKB-EC"/>
</dbReference>
<reference evidence="21" key="1">
    <citation type="journal article" date="2022" name="DNA Res.">
        <title>Genome analysis of five recently described species of the CUG-Ser clade uncovers Candida theae as a new hybrid lineage with pathogenic potential in the Candida parapsilosis species complex.</title>
        <authorList>
            <person name="Mixao V."/>
            <person name="Del Olmo V."/>
            <person name="Hegedusova E."/>
            <person name="Saus E."/>
            <person name="Pryszcz L."/>
            <person name="Cillingova A."/>
            <person name="Nosek J."/>
            <person name="Gabaldon T."/>
        </authorList>
    </citation>
    <scope>NUCLEOTIDE SEQUENCE</scope>
    <source>
        <strain evidence="21">CBS 10844</strain>
    </source>
</reference>
<dbReference type="Pfam" id="PF13639">
    <property type="entry name" value="zf-RING_2"/>
    <property type="match status" value="1"/>
</dbReference>
<dbReference type="SMART" id="SM00064">
    <property type="entry name" value="FYVE"/>
    <property type="match status" value="1"/>
</dbReference>
<feature type="region of interest" description="Disordered" evidence="18">
    <location>
        <begin position="62"/>
        <end position="105"/>
    </location>
</feature>
<organism evidence="21 22">
    <name type="scientific">Candida oxycetoniae</name>
    <dbReference type="NCBI Taxonomy" id="497107"/>
    <lineage>
        <taxon>Eukaryota</taxon>
        <taxon>Fungi</taxon>
        <taxon>Dikarya</taxon>
        <taxon>Ascomycota</taxon>
        <taxon>Saccharomycotina</taxon>
        <taxon>Pichiomycetes</taxon>
        <taxon>Debaryomycetaceae</taxon>
        <taxon>Candida/Lodderomyces clade</taxon>
        <taxon>Candida</taxon>
    </lineage>
</organism>
<dbReference type="GO" id="GO:0070936">
    <property type="term" value="P:protein K48-linked ubiquitination"/>
    <property type="evidence" value="ECO:0007669"/>
    <property type="project" value="TreeGrafter"/>
</dbReference>
<keyword evidence="11 17" id="KW-0863">Zinc-finger</keyword>
<evidence type="ECO:0000256" key="6">
    <source>
        <dbReference type="ARBA" id="ARBA00012483"/>
    </source>
</evidence>
<comment type="pathway">
    <text evidence="5">Protein modification; protein ubiquitination.</text>
</comment>
<evidence type="ECO:0000256" key="3">
    <source>
        <dbReference type="ARBA" id="ARBA00004177"/>
    </source>
</evidence>
<evidence type="ECO:0000259" key="19">
    <source>
        <dbReference type="PROSITE" id="PS50089"/>
    </source>
</evidence>
<evidence type="ECO:0000259" key="20">
    <source>
        <dbReference type="PROSITE" id="PS50178"/>
    </source>
</evidence>
<evidence type="ECO:0000256" key="18">
    <source>
        <dbReference type="SAM" id="MobiDB-lite"/>
    </source>
</evidence>
<dbReference type="SUPFAM" id="SSF57850">
    <property type="entry name" value="RING/U-box"/>
    <property type="match status" value="1"/>
</dbReference>
<dbReference type="InterPro" id="IPR017455">
    <property type="entry name" value="Znf_FYVE-rel"/>
</dbReference>
<keyword evidence="9" id="KW-0479">Metal-binding</keyword>
<dbReference type="RefSeq" id="XP_049182647.1">
    <property type="nucleotide sequence ID" value="XM_049323097.1"/>
</dbReference>
<dbReference type="EMBL" id="JAHUZD010000019">
    <property type="protein sequence ID" value="KAI3406902.2"/>
    <property type="molecule type" value="Genomic_DNA"/>
</dbReference>
<gene>
    <name evidence="21" type="ORF">KGF56_000194</name>
</gene>
<dbReference type="Pfam" id="PF01363">
    <property type="entry name" value="FYVE"/>
    <property type="match status" value="1"/>
</dbReference>
<comment type="catalytic activity">
    <reaction evidence="1">
        <text>S-ubiquitinyl-[E2 ubiquitin-conjugating enzyme]-L-cysteine + [acceptor protein]-L-lysine = [E2 ubiquitin-conjugating enzyme]-L-cysteine + N(6)-ubiquitinyl-[acceptor protein]-L-lysine.</text>
        <dbReference type="EC" id="2.3.2.27"/>
    </reaction>
</comment>
<dbReference type="GO" id="GO:0005768">
    <property type="term" value="C:endosome"/>
    <property type="evidence" value="ECO:0007669"/>
    <property type="project" value="UniProtKB-SubCell"/>
</dbReference>
<dbReference type="EC" id="2.3.2.27" evidence="6"/>
<evidence type="ECO:0000256" key="1">
    <source>
        <dbReference type="ARBA" id="ARBA00000900"/>
    </source>
</evidence>
<dbReference type="InterPro" id="IPR051878">
    <property type="entry name" value="ZNRF_ubiq-protein_ligase"/>
</dbReference>
<sequence length="346" mass="38375">MSQGVTFPEWQLDTDVSECFLCSTPYNIFFRRHHCRKCGRVVCGECSAQSLHYFDNTPIASPPGIITHEGGGSGSGSGGGSNSGGGGGGSGSGSDTATGNSQIQGQYSKPNEVYRTCDECANNILIIRRVLFNNPDSCQINEEIRDNRFIKHANSREYTRHVNSSSHTPPSPSLSEIRGRGRGRALGASKARDSSSEGNLCPVCATDLLKEYIELRNNIENISTQDFEKFKEEHINECLTKFDFNTDHSCRFSPGSNPRNKMLVYNIPPIPEPQYESIDEIARENMAGPPSEKSEELNECVICLEDLKPGDKVGRLECLCVFHYKCIKDWFNKKGYGECPVHFLHK</sequence>
<keyword evidence="15" id="KW-0458">Lysosome</keyword>
<dbReference type="GeneID" id="73377811"/>
<feature type="domain" description="RING-type" evidence="19">
    <location>
        <begin position="300"/>
        <end position="342"/>
    </location>
</feature>
<feature type="compositionally biased region" description="Gly residues" evidence="18">
    <location>
        <begin position="69"/>
        <end position="92"/>
    </location>
</feature>
<evidence type="ECO:0000313" key="21">
    <source>
        <dbReference type="EMBL" id="KAI3406902.2"/>
    </source>
</evidence>
<evidence type="ECO:0000256" key="9">
    <source>
        <dbReference type="ARBA" id="ARBA00022723"/>
    </source>
</evidence>
<protein>
    <recommendedName>
        <fullName evidence="6">RING-type E3 ubiquitin transferase</fullName>
        <ecNumber evidence="6">2.3.2.27</ecNumber>
    </recommendedName>
</protein>
<accession>A0AAI9T1U9</accession>
<evidence type="ECO:0000256" key="15">
    <source>
        <dbReference type="ARBA" id="ARBA00023228"/>
    </source>
</evidence>
<feature type="compositionally biased region" description="Polar residues" evidence="18">
    <location>
        <begin position="95"/>
        <end position="105"/>
    </location>
</feature>
<proteinExistence type="predicted"/>
<evidence type="ECO:0000256" key="12">
    <source>
        <dbReference type="ARBA" id="ARBA00022786"/>
    </source>
</evidence>
<dbReference type="AlphaFoldDB" id="A0AAI9T1U9"/>
<evidence type="ECO:0000256" key="13">
    <source>
        <dbReference type="ARBA" id="ARBA00022833"/>
    </source>
</evidence>
<dbReference type="PROSITE" id="PS50089">
    <property type="entry name" value="ZF_RING_2"/>
    <property type="match status" value="1"/>
</dbReference>
<evidence type="ECO:0000256" key="8">
    <source>
        <dbReference type="ARBA" id="ARBA00022707"/>
    </source>
</evidence>
<evidence type="ECO:0000256" key="17">
    <source>
        <dbReference type="PROSITE-ProRule" id="PRU00175"/>
    </source>
</evidence>
<evidence type="ECO:0000256" key="7">
    <source>
        <dbReference type="ARBA" id="ARBA00022679"/>
    </source>
</evidence>
<dbReference type="SUPFAM" id="SSF57903">
    <property type="entry name" value="FYVE/PHD zinc finger"/>
    <property type="match status" value="1"/>
</dbReference>
<dbReference type="GO" id="GO:0008270">
    <property type="term" value="F:zinc ion binding"/>
    <property type="evidence" value="ECO:0007669"/>
    <property type="project" value="UniProtKB-KW"/>
</dbReference>
<name>A0AAI9T1U9_9ASCO</name>
<evidence type="ECO:0000313" key="22">
    <source>
        <dbReference type="Proteomes" id="UP001202479"/>
    </source>
</evidence>
<keyword evidence="14" id="KW-0472">Membrane</keyword>
<feature type="domain" description="FYVE-type" evidence="20">
    <location>
        <begin position="13"/>
        <end position="125"/>
    </location>
</feature>
<evidence type="ECO:0000256" key="4">
    <source>
        <dbReference type="ARBA" id="ARBA00004371"/>
    </source>
</evidence>
<keyword evidence="22" id="KW-1185">Reference proteome</keyword>
<keyword evidence="13" id="KW-0862">Zinc</keyword>
<dbReference type="InterPro" id="IPR011011">
    <property type="entry name" value="Znf_FYVE_PHD"/>
</dbReference>
<keyword evidence="7" id="KW-0808">Transferase</keyword>
<dbReference type="SMART" id="SM00184">
    <property type="entry name" value="RING"/>
    <property type="match status" value="1"/>
</dbReference>
<feature type="region of interest" description="Disordered" evidence="18">
    <location>
        <begin position="158"/>
        <end position="197"/>
    </location>
</feature>
<dbReference type="PROSITE" id="PS50178">
    <property type="entry name" value="ZF_FYVE"/>
    <property type="match status" value="1"/>
</dbReference>
<dbReference type="GO" id="GO:0043161">
    <property type="term" value="P:proteasome-mediated ubiquitin-dependent protein catabolic process"/>
    <property type="evidence" value="ECO:0007669"/>
    <property type="project" value="TreeGrafter"/>
</dbReference>
<keyword evidence="10" id="KW-0967">Endosome</keyword>
<evidence type="ECO:0000256" key="11">
    <source>
        <dbReference type="ARBA" id="ARBA00022771"/>
    </source>
</evidence>
<dbReference type="PANTHER" id="PTHR46661">
    <property type="entry name" value="E3 UBIQUITIN-PROTEIN LIGASE ZNRF1-LIKE PROTEIN"/>
    <property type="match status" value="1"/>
</dbReference>
<dbReference type="GO" id="GO:0016020">
    <property type="term" value="C:membrane"/>
    <property type="evidence" value="ECO:0007669"/>
    <property type="project" value="UniProtKB-SubCell"/>
</dbReference>
<evidence type="ECO:0000256" key="10">
    <source>
        <dbReference type="ARBA" id="ARBA00022753"/>
    </source>
</evidence>
<evidence type="ECO:0000256" key="2">
    <source>
        <dbReference type="ARBA" id="ARBA00004170"/>
    </source>
</evidence>
<evidence type="ECO:0000256" key="16">
    <source>
        <dbReference type="ARBA" id="ARBA00023288"/>
    </source>
</evidence>
<comment type="subcellular location">
    <subcellularLocation>
        <location evidence="3">Endosome</location>
    </subcellularLocation>
    <subcellularLocation>
        <location evidence="4">Lysosome</location>
    </subcellularLocation>
    <subcellularLocation>
        <location evidence="2">Membrane</location>
        <topology evidence="2">Peripheral membrane protein</topology>
    </subcellularLocation>
</comment>
<dbReference type="InterPro" id="IPR001841">
    <property type="entry name" value="Znf_RING"/>
</dbReference>
<keyword evidence="12" id="KW-0833">Ubl conjugation pathway</keyword>
<keyword evidence="16" id="KW-0449">Lipoprotein</keyword>